<dbReference type="FunFam" id="2.130.10.10:FF:000098">
    <property type="entry name" value="WD repeat-containing protein slp1"/>
    <property type="match status" value="1"/>
</dbReference>
<dbReference type="GO" id="GO:0031145">
    <property type="term" value="P:anaphase-promoting complex-dependent catabolic process"/>
    <property type="evidence" value="ECO:0007669"/>
    <property type="project" value="TreeGrafter"/>
</dbReference>
<dbReference type="GO" id="GO:1905786">
    <property type="term" value="P:positive regulation of anaphase-promoting complex-dependent catabolic process"/>
    <property type="evidence" value="ECO:0007669"/>
    <property type="project" value="TreeGrafter"/>
</dbReference>
<evidence type="ECO:0000256" key="7">
    <source>
        <dbReference type="PROSITE-ProRule" id="PRU00221"/>
    </source>
</evidence>
<dbReference type="SMART" id="SM00320">
    <property type="entry name" value="WD40"/>
    <property type="match status" value="6"/>
</dbReference>
<dbReference type="InterPro" id="IPR019775">
    <property type="entry name" value="WD40_repeat_CS"/>
</dbReference>
<dbReference type="PANTHER" id="PTHR19918">
    <property type="entry name" value="CELL DIVISION CYCLE 20 CDC20 FIZZY -RELATED"/>
    <property type="match status" value="1"/>
</dbReference>
<keyword evidence="11" id="KW-1185">Reference proteome</keyword>
<feature type="repeat" description="WD" evidence="7">
    <location>
        <begin position="340"/>
        <end position="381"/>
    </location>
</feature>
<organism evidence="10 11">
    <name type="scientific">Penicillium concentricum</name>
    <dbReference type="NCBI Taxonomy" id="293559"/>
    <lineage>
        <taxon>Eukaryota</taxon>
        <taxon>Fungi</taxon>
        <taxon>Dikarya</taxon>
        <taxon>Ascomycota</taxon>
        <taxon>Pezizomycotina</taxon>
        <taxon>Eurotiomycetes</taxon>
        <taxon>Eurotiomycetidae</taxon>
        <taxon>Eurotiales</taxon>
        <taxon>Aspergillaceae</taxon>
        <taxon>Penicillium</taxon>
    </lineage>
</organism>
<dbReference type="Pfam" id="PF24807">
    <property type="entry name" value="WD40_CDC20-Fz"/>
    <property type="match status" value="1"/>
</dbReference>
<feature type="compositionally biased region" description="Polar residues" evidence="8">
    <location>
        <begin position="84"/>
        <end position="94"/>
    </location>
</feature>
<dbReference type="InterPro" id="IPR036322">
    <property type="entry name" value="WD40_repeat_dom_sf"/>
</dbReference>
<evidence type="ECO:0000256" key="1">
    <source>
        <dbReference type="ARBA" id="ARBA00006445"/>
    </source>
</evidence>
<dbReference type="EMBL" id="JAPZBT010000001">
    <property type="protein sequence ID" value="KAJ5385584.1"/>
    <property type="molecule type" value="Genomic_DNA"/>
</dbReference>
<dbReference type="RefSeq" id="XP_056585360.1">
    <property type="nucleotide sequence ID" value="XM_056721225.1"/>
</dbReference>
<dbReference type="PROSITE" id="PS50082">
    <property type="entry name" value="WD_REPEATS_2"/>
    <property type="match status" value="3"/>
</dbReference>
<dbReference type="InterPro" id="IPR056150">
    <property type="entry name" value="WD40_CDC20-Fz"/>
</dbReference>
<dbReference type="GO" id="GO:1990757">
    <property type="term" value="F:ubiquitin ligase activator activity"/>
    <property type="evidence" value="ECO:0007669"/>
    <property type="project" value="TreeGrafter"/>
</dbReference>
<dbReference type="AlphaFoldDB" id="A0A9W9VM04"/>
<protein>
    <recommendedName>
        <fullName evidence="9">CDC20/Fizzy WD40 domain-containing protein</fullName>
    </recommendedName>
</protein>
<feature type="region of interest" description="Disordered" evidence="8">
    <location>
        <begin position="596"/>
        <end position="617"/>
    </location>
</feature>
<evidence type="ECO:0000256" key="8">
    <source>
        <dbReference type="SAM" id="MobiDB-lite"/>
    </source>
</evidence>
<accession>A0A9W9VM04</accession>
<evidence type="ECO:0000256" key="6">
    <source>
        <dbReference type="ARBA" id="ARBA00023306"/>
    </source>
</evidence>
<dbReference type="GO" id="GO:0010997">
    <property type="term" value="F:anaphase-promoting complex binding"/>
    <property type="evidence" value="ECO:0007669"/>
    <property type="project" value="InterPro"/>
</dbReference>
<gene>
    <name evidence="10" type="ORF">N7517_003495</name>
</gene>
<dbReference type="InterPro" id="IPR015943">
    <property type="entry name" value="WD40/YVTN_repeat-like_dom_sf"/>
</dbReference>
<feature type="region of interest" description="Disordered" evidence="8">
    <location>
        <begin position="1"/>
        <end position="103"/>
    </location>
</feature>
<sequence length="617" mass="66372">MASVTASTPVKSHHGLFSSKTAGGRMPLSPSPNPRVSGHSSPFTPPRQSDAGRSQAKSVYGGNLSAHFAKSISKAARTTHHNSPKTNKSNIASTRTRKSPKHLELGVSDWTLTGTSATTANTPSKEHVRREIPTRARASKTTVRIPHNAGDRFIPNRTASEGLATSGAAKPDEKQRPKSGGVDGSSVLASAASAFDIGARGSDDDLTAALESLGLDDNEPSTYTRPAPDTVAYKSSLAEACGVNMNTRILAFKPPPPESSKPIDLRAQYNRPLRPAKSTAAQFRRRVQTAPERVLDAPGLLDDYYLNLLDWSSGNQVAIGLERNVYVWSAESGTVNCLLETSPDTYVSSVKWSGDGAYVGVGLGTGEVQIWDVEEGSKLRSMYGHDSRVGVMGWNKHTLSTGARSGLVYNHDVRIAEHKIAELVSHTSEVCGLEWRADGAQLATGGNDNLVNIWDARSLSAPKFTKTNHRAAVKALSWCPWQSNLLATGGGSYDRHIHFWNTTTGARTNSIDTGSQVTSLRWSNHYREIVSSSGFPDNSLSIWSYPTLVRNVEIPAHETRVLHSAISPDGQMLATTAADESLKFWKIFERKAGSSASSAREGGVGSKAQMTKSMTIR</sequence>
<feature type="repeat" description="WD" evidence="7">
    <location>
        <begin position="554"/>
        <end position="587"/>
    </location>
</feature>
<feature type="domain" description="CDC20/Fizzy WD40" evidence="9">
    <location>
        <begin position="295"/>
        <end position="585"/>
    </location>
</feature>
<keyword evidence="3" id="KW-0132">Cell division</keyword>
<dbReference type="OrthoDB" id="10263272at2759"/>
<evidence type="ECO:0000256" key="2">
    <source>
        <dbReference type="ARBA" id="ARBA00022574"/>
    </source>
</evidence>
<dbReference type="PANTHER" id="PTHR19918:SF8">
    <property type="entry name" value="FI02843P"/>
    <property type="match status" value="1"/>
</dbReference>
<dbReference type="GO" id="GO:0005680">
    <property type="term" value="C:anaphase-promoting complex"/>
    <property type="evidence" value="ECO:0007669"/>
    <property type="project" value="TreeGrafter"/>
</dbReference>
<comment type="caution">
    <text evidence="10">The sequence shown here is derived from an EMBL/GenBank/DDBJ whole genome shotgun (WGS) entry which is preliminary data.</text>
</comment>
<evidence type="ECO:0000256" key="4">
    <source>
        <dbReference type="ARBA" id="ARBA00022737"/>
    </source>
</evidence>
<keyword evidence="5" id="KW-0498">Mitosis</keyword>
<dbReference type="PROSITE" id="PS50294">
    <property type="entry name" value="WD_REPEATS_REGION"/>
    <property type="match status" value="2"/>
</dbReference>
<evidence type="ECO:0000256" key="3">
    <source>
        <dbReference type="ARBA" id="ARBA00022618"/>
    </source>
</evidence>
<reference evidence="10" key="1">
    <citation type="submission" date="2022-12" db="EMBL/GenBank/DDBJ databases">
        <authorList>
            <person name="Petersen C."/>
        </authorList>
    </citation>
    <scope>NUCLEOTIDE SEQUENCE</scope>
    <source>
        <strain evidence="10">IBT 3081</strain>
    </source>
</reference>
<dbReference type="Proteomes" id="UP001147752">
    <property type="component" value="Unassembled WGS sequence"/>
</dbReference>
<name>A0A9W9VM04_9EURO</name>
<evidence type="ECO:0000259" key="9">
    <source>
        <dbReference type="Pfam" id="PF24807"/>
    </source>
</evidence>
<proteinExistence type="inferred from homology"/>
<dbReference type="GO" id="GO:0051301">
    <property type="term" value="P:cell division"/>
    <property type="evidence" value="ECO:0007669"/>
    <property type="project" value="UniProtKB-KW"/>
</dbReference>
<dbReference type="PROSITE" id="PS00678">
    <property type="entry name" value="WD_REPEATS_1"/>
    <property type="match status" value="1"/>
</dbReference>
<dbReference type="SUPFAM" id="SSF50978">
    <property type="entry name" value="WD40 repeat-like"/>
    <property type="match status" value="1"/>
</dbReference>
<reference evidence="10" key="2">
    <citation type="journal article" date="2023" name="IMA Fungus">
        <title>Comparative genomic study of the Penicillium genus elucidates a diverse pangenome and 15 lateral gene transfer events.</title>
        <authorList>
            <person name="Petersen C."/>
            <person name="Sorensen T."/>
            <person name="Nielsen M.R."/>
            <person name="Sondergaard T.E."/>
            <person name="Sorensen J.L."/>
            <person name="Fitzpatrick D.A."/>
            <person name="Frisvad J.C."/>
            <person name="Nielsen K.L."/>
        </authorList>
    </citation>
    <scope>NUCLEOTIDE SEQUENCE</scope>
    <source>
        <strain evidence="10">IBT 3081</strain>
    </source>
</reference>
<feature type="compositionally biased region" description="Polar residues" evidence="8">
    <location>
        <begin position="1"/>
        <end position="10"/>
    </location>
</feature>
<evidence type="ECO:0000256" key="5">
    <source>
        <dbReference type="ARBA" id="ARBA00022776"/>
    </source>
</evidence>
<dbReference type="InterPro" id="IPR001680">
    <property type="entry name" value="WD40_rpt"/>
</dbReference>
<dbReference type="GeneID" id="81460408"/>
<keyword evidence="4" id="KW-0677">Repeat</keyword>
<evidence type="ECO:0000313" key="11">
    <source>
        <dbReference type="Proteomes" id="UP001147752"/>
    </source>
</evidence>
<feature type="compositionally biased region" description="Polar residues" evidence="8">
    <location>
        <begin position="608"/>
        <end position="617"/>
    </location>
</feature>
<comment type="similarity">
    <text evidence="1">Belongs to the WD repeat CDC20/Fizzy family.</text>
</comment>
<feature type="region of interest" description="Disordered" evidence="8">
    <location>
        <begin position="148"/>
        <end position="185"/>
    </location>
</feature>
<dbReference type="InterPro" id="IPR033010">
    <property type="entry name" value="Cdc20/Fizzy"/>
</dbReference>
<evidence type="ECO:0000313" key="10">
    <source>
        <dbReference type="EMBL" id="KAJ5385584.1"/>
    </source>
</evidence>
<feature type="repeat" description="WD" evidence="7">
    <location>
        <begin position="423"/>
        <end position="458"/>
    </location>
</feature>
<dbReference type="Gene3D" id="2.130.10.10">
    <property type="entry name" value="YVTN repeat-like/Quinoprotein amine dehydrogenase"/>
    <property type="match status" value="1"/>
</dbReference>
<keyword evidence="2 7" id="KW-0853">WD repeat</keyword>
<keyword evidence="6" id="KW-0131">Cell cycle</keyword>